<dbReference type="InterPro" id="IPR003593">
    <property type="entry name" value="AAA+_ATPase"/>
</dbReference>
<feature type="domain" description="ABC transporter" evidence="4">
    <location>
        <begin position="287"/>
        <end position="510"/>
    </location>
</feature>
<keyword evidence="1" id="KW-0547">Nucleotide-binding</keyword>
<dbReference type="InterPro" id="IPR017871">
    <property type="entry name" value="ABC_transporter-like_CS"/>
</dbReference>
<dbReference type="AlphaFoldDB" id="A0A5N0T6R2"/>
<sequence>MAHLLGAEALHLEYPTRVVFDSVSLGVNEGDRIGIVGRNGDGKSSLMAMLAGRREPNSGRVTTRGGVQIGVLDQADTLDDDDTVGHAIVGDALEHEWAGQARVRDVISGLVGDLPWDARLGTLSGGQRRRVALARLLAGDWDVIALDEPTNHLDVEGIAWLAEHLKRRWSANSGGLLVVTHDRWFLDEVCTVTWEVHDRIVEPFDGGYAAYILQRVERDRQSAAIEARRQNLARKELAWLRRGAPARTSKPKFRIDAANALIADVPEIRDPVSLQSLAVSRLGKDVVDLLDVSVSYGDREVLRDVEWRIAPGERTGILGVNGAGKSTLLGLVAGTVEATAGRVKRGKTVKVATLSQQMDELDEHMDKPVRVVISELRTSYTIGSGSKAQDLTPGQLLERMGFSSTQLSTPVRDLSGGQKRRLQLLLILLDQPNVLILDEPTNDLDTDMLAAIEDLLDSWAGTLIVVSHDRYFLERVTDQQYAILDGRLRHLPGGVEEYLRLRRDQPRAAAVRESAVDAAGTATLGGAELRAAQKEISAIERRLAKLADQIRRRRDALADRDQSDYTGLADEMAAIGQLERESEELEERWLELGEQIG</sequence>
<evidence type="ECO:0000313" key="6">
    <source>
        <dbReference type="Proteomes" id="UP000326838"/>
    </source>
</evidence>
<feature type="domain" description="ABC transporter" evidence="4">
    <location>
        <begin position="5"/>
        <end position="230"/>
    </location>
</feature>
<evidence type="ECO:0000259" key="4">
    <source>
        <dbReference type="PROSITE" id="PS50893"/>
    </source>
</evidence>
<dbReference type="GO" id="GO:0005524">
    <property type="term" value="F:ATP binding"/>
    <property type="evidence" value="ECO:0007669"/>
    <property type="project" value="UniProtKB-KW"/>
</dbReference>
<dbReference type="PROSITE" id="PS50893">
    <property type="entry name" value="ABC_TRANSPORTER_2"/>
    <property type="match status" value="2"/>
</dbReference>
<dbReference type="InterPro" id="IPR003439">
    <property type="entry name" value="ABC_transporter-like_ATP-bd"/>
</dbReference>
<dbReference type="PANTHER" id="PTHR42855">
    <property type="entry name" value="ABC TRANSPORTER ATP-BINDING SUBUNIT"/>
    <property type="match status" value="1"/>
</dbReference>
<keyword evidence="3" id="KW-0175">Coiled coil</keyword>
<dbReference type="Gene3D" id="3.40.50.300">
    <property type="entry name" value="P-loop containing nucleotide triphosphate hydrolases"/>
    <property type="match status" value="2"/>
</dbReference>
<dbReference type="InterPro" id="IPR051309">
    <property type="entry name" value="ABCF_ATPase"/>
</dbReference>
<dbReference type="InterPro" id="IPR032524">
    <property type="entry name" value="ABC_tran_C"/>
</dbReference>
<dbReference type="InterPro" id="IPR027417">
    <property type="entry name" value="P-loop_NTPase"/>
</dbReference>
<feature type="coiled-coil region" evidence="3">
    <location>
        <begin position="529"/>
        <end position="595"/>
    </location>
</feature>
<dbReference type="CDD" id="cd03221">
    <property type="entry name" value="ABCF_EF-3"/>
    <property type="match status" value="2"/>
</dbReference>
<name>A0A5N0T6R2_9MICO</name>
<dbReference type="GO" id="GO:0016887">
    <property type="term" value="F:ATP hydrolysis activity"/>
    <property type="evidence" value="ECO:0007669"/>
    <property type="project" value="InterPro"/>
</dbReference>
<reference evidence="6" key="1">
    <citation type="submission" date="2019-09" db="EMBL/GenBank/DDBJ databases">
        <title>Mumia zhuanghuii sp. nov. isolated from the intestinal contents of plateau pika (Ochotona curzoniae) in the Qinghai-Tibet plateau of China.</title>
        <authorList>
            <person name="Tian Z."/>
        </authorList>
    </citation>
    <scope>NUCLEOTIDE SEQUENCE [LARGE SCALE GENOMIC DNA]</scope>
    <source>
        <strain evidence="6">L-033</strain>
    </source>
</reference>
<protein>
    <submittedName>
        <fullName evidence="5">ABC-F family ATP-binding cassette domain-containing protein</fullName>
    </submittedName>
</protein>
<dbReference type="SMART" id="SM00382">
    <property type="entry name" value="AAA"/>
    <property type="match status" value="2"/>
</dbReference>
<accession>A0A5N0T6R2</accession>
<dbReference type="PANTHER" id="PTHR42855:SF1">
    <property type="entry name" value="ABC TRANSPORTER DOMAIN-CONTAINING PROTEIN"/>
    <property type="match status" value="1"/>
</dbReference>
<dbReference type="Proteomes" id="UP000326838">
    <property type="component" value="Unassembled WGS sequence"/>
</dbReference>
<evidence type="ECO:0000256" key="2">
    <source>
        <dbReference type="ARBA" id="ARBA00022840"/>
    </source>
</evidence>
<dbReference type="PROSITE" id="PS00211">
    <property type="entry name" value="ABC_TRANSPORTER_1"/>
    <property type="match status" value="2"/>
</dbReference>
<dbReference type="Pfam" id="PF00005">
    <property type="entry name" value="ABC_tran"/>
    <property type="match status" value="2"/>
</dbReference>
<gene>
    <name evidence="5" type="ORF">F6B40_13610</name>
</gene>
<organism evidence="5 6">
    <name type="scientific">Microbacterium caowuchunii</name>
    <dbReference type="NCBI Taxonomy" id="2614638"/>
    <lineage>
        <taxon>Bacteria</taxon>
        <taxon>Bacillati</taxon>
        <taxon>Actinomycetota</taxon>
        <taxon>Actinomycetes</taxon>
        <taxon>Micrococcales</taxon>
        <taxon>Microbacteriaceae</taxon>
        <taxon>Microbacterium</taxon>
    </lineage>
</organism>
<keyword evidence="2 5" id="KW-0067">ATP-binding</keyword>
<keyword evidence="6" id="KW-1185">Reference proteome</keyword>
<evidence type="ECO:0000256" key="3">
    <source>
        <dbReference type="SAM" id="Coils"/>
    </source>
</evidence>
<dbReference type="RefSeq" id="WP_150894938.1">
    <property type="nucleotide sequence ID" value="NZ_VYUY01000019.1"/>
</dbReference>
<comment type="caution">
    <text evidence="5">The sequence shown here is derived from an EMBL/GenBank/DDBJ whole genome shotgun (WGS) entry which is preliminary data.</text>
</comment>
<proteinExistence type="predicted"/>
<dbReference type="EMBL" id="VYUY01000019">
    <property type="protein sequence ID" value="KAA9130663.1"/>
    <property type="molecule type" value="Genomic_DNA"/>
</dbReference>
<evidence type="ECO:0000256" key="1">
    <source>
        <dbReference type="ARBA" id="ARBA00022741"/>
    </source>
</evidence>
<dbReference type="SUPFAM" id="SSF52540">
    <property type="entry name" value="P-loop containing nucleoside triphosphate hydrolases"/>
    <property type="match status" value="2"/>
</dbReference>
<evidence type="ECO:0000313" key="5">
    <source>
        <dbReference type="EMBL" id="KAA9130663.1"/>
    </source>
</evidence>
<dbReference type="Pfam" id="PF16326">
    <property type="entry name" value="ABC_tran_CTD"/>
    <property type="match status" value="1"/>
</dbReference>